<proteinExistence type="predicted"/>
<dbReference type="PANTHER" id="PTHR34203">
    <property type="entry name" value="METHYLTRANSFERASE, FKBM FAMILY PROTEIN"/>
    <property type="match status" value="1"/>
</dbReference>
<accession>A0AA36NLV2</accession>
<protein>
    <recommendedName>
        <fullName evidence="1">Methyltransferase FkbM domain-containing protein</fullName>
    </recommendedName>
</protein>
<gene>
    <name evidence="2" type="ORF">EVOR1521_LOCUS30929</name>
</gene>
<evidence type="ECO:0000259" key="1">
    <source>
        <dbReference type="Pfam" id="PF05050"/>
    </source>
</evidence>
<dbReference type="Gene3D" id="3.40.50.150">
    <property type="entry name" value="Vaccinia Virus protein VP39"/>
    <property type="match status" value="1"/>
</dbReference>
<dbReference type="AlphaFoldDB" id="A0AA36NLV2"/>
<keyword evidence="3" id="KW-1185">Reference proteome</keyword>
<dbReference type="Pfam" id="PF05050">
    <property type="entry name" value="Methyltransf_21"/>
    <property type="match status" value="1"/>
</dbReference>
<dbReference type="SUPFAM" id="SSF53335">
    <property type="entry name" value="S-adenosyl-L-methionine-dependent methyltransferases"/>
    <property type="match status" value="1"/>
</dbReference>
<feature type="domain" description="Methyltransferase FkbM" evidence="1">
    <location>
        <begin position="273"/>
        <end position="446"/>
    </location>
</feature>
<dbReference type="InterPro" id="IPR006342">
    <property type="entry name" value="FkbM_mtfrase"/>
</dbReference>
<organism evidence="2 3">
    <name type="scientific">Effrenium voratum</name>
    <dbReference type="NCBI Taxonomy" id="2562239"/>
    <lineage>
        <taxon>Eukaryota</taxon>
        <taxon>Sar</taxon>
        <taxon>Alveolata</taxon>
        <taxon>Dinophyceae</taxon>
        <taxon>Suessiales</taxon>
        <taxon>Symbiodiniaceae</taxon>
        <taxon>Effrenium</taxon>
    </lineage>
</organism>
<dbReference type="PANTHER" id="PTHR34203:SF15">
    <property type="entry name" value="SLL1173 PROTEIN"/>
    <property type="match status" value="1"/>
</dbReference>
<reference evidence="2" key="1">
    <citation type="submission" date="2023-08" db="EMBL/GenBank/DDBJ databases">
        <authorList>
            <person name="Chen Y."/>
            <person name="Shah S."/>
            <person name="Dougan E. K."/>
            <person name="Thang M."/>
            <person name="Chan C."/>
        </authorList>
    </citation>
    <scope>NUCLEOTIDE SEQUENCE</scope>
</reference>
<comment type="caution">
    <text evidence="2">The sequence shown here is derived from an EMBL/GenBank/DDBJ whole genome shotgun (WGS) entry which is preliminary data.</text>
</comment>
<dbReference type="EMBL" id="CAUJNA010003797">
    <property type="protein sequence ID" value="CAJ1409971.1"/>
    <property type="molecule type" value="Genomic_DNA"/>
</dbReference>
<dbReference type="InterPro" id="IPR029063">
    <property type="entry name" value="SAM-dependent_MTases_sf"/>
</dbReference>
<evidence type="ECO:0000313" key="3">
    <source>
        <dbReference type="Proteomes" id="UP001178507"/>
    </source>
</evidence>
<dbReference type="Proteomes" id="UP001178507">
    <property type="component" value="Unassembled WGS sequence"/>
</dbReference>
<name>A0AA36NLV2_9DINO</name>
<sequence length="590" mass="65576">MASLPVEQLAQCLLRQGAGNTSSRTSRAGFGRLPRSLRKDTLGETDLRLVLRRQWSVLPWRLAMRKTPRRARQAARRWASSEMLLQPLPVFDLLRAAGAAAAGAAGAAADRNVSRAAGVGGELLRLLRQEVEGLWRRLVERDARHEDLQSLQRRYCVGQASLLRQLEALSDLDTWKAEDAFWLEHGTTTGLWDEMEKMQALLHYGVFGHFDLAQWTTHLPAVQHCMYLKAGAILDCLKTRGSWLDADVIAHILLFVLGQSDPFSRPGDWPVLDVGANVGAVSLLLLKLGFSVHAVEAKHENADHLSLSYQAILAQEVLRTCGIPSLPGRPLHARLSPCVGPLGRLRLSRFAASAQRQTLLLGEAADGATTQTRSFASDFLEGAKTRLDKVHARSLDELEEATMKSAKSFSRFVKMDVEGFETEVLKGARQTLRRADYLFIEVWPEAQEKQNCTPGDFLGELEDFPHAYHVDFDLRSTEIQLQALNLSGWSKSWSEKSRFMDQRVELMARTEERVAALTVTMTTMAVVEVVGVVTFPVHAELHQWLNAAIKGKCTPGHFPDPKDLRCTPETESAIRQIQRCAALVEGASKA</sequence>
<evidence type="ECO:0000313" key="2">
    <source>
        <dbReference type="EMBL" id="CAJ1409971.1"/>
    </source>
</evidence>
<dbReference type="InterPro" id="IPR052514">
    <property type="entry name" value="SAM-dependent_MTase"/>
</dbReference>